<gene>
    <name evidence="1" type="ORF">ACFQ44_11775</name>
</gene>
<dbReference type="EMBL" id="JBHTOD010000010">
    <property type="protein sequence ID" value="MFD1456337.1"/>
    <property type="molecule type" value="Genomic_DNA"/>
</dbReference>
<accession>A0ABW4D403</accession>
<dbReference type="RefSeq" id="WP_203646460.1">
    <property type="nucleotide sequence ID" value="NZ_BOLN01000010.1"/>
</dbReference>
<evidence type="ECO:0000313" key="1">
    <source>
        <dbReference type="EMBL" id="MFD1456337.1"/>
    </source>
</evidence>
<reference evidence="2" key="1">
    <citation type="journal article" date="2019" name="Int. J. Syst. Evol. Microbiol.">
        <title>The Global Catalogue of Microorganisms (GCM) 10K type strain sequencing project: providing services to taxonomists for standard genome sequencing and annotation.</title>
        <authorList>
            <consortium name="The Broad Institute Genomics Platform"/>
            <consortium name="The Broad Institute Genome Sequencing Center for Infectious Disease"/>
            <person name="Wu L."/>
            <person name="Ma J."/>
        </authorList>
    </citation>
    <scope>NUCLEOTIDE SEQUENCE [LARGE SCALE GENOMIC DNA]</scope>
    <source>
        <strain evidence="2">CCM 8979</strain>
    </source>
</reference>
<dbReference type="Proteomes" id="UP001597189">
    <property type="component" value="Unassembled WGS sequence"/>
</dbReference>
<sequence>MKLTQTLALITVTTGLGLAGVVTLPGNTTQAAAKSTLRTFPKAFRHNWYRSSSKRSTAMKITAKTDYMRYNMGTDFVKFNLHAHKLPFPNNKNKYKSLWIYAKKQHGTIHIGLWNKSVTLPLEGSYRVRTKTYKNRKIKVLQEVSGGHVNGTYYTTKKLADHFNK</sequence>
<comment type="caution">
    <text evidence="1">The sequence shown here is derived from an EMBL/GenBank/DDBJ whole genome shotgun (WGS) entry which is preliminary data.</text>
</comment>
<evidence type="ECO:0000313" key="2">
    <source>
        <dbReference type="Proteomes" id="UP001597189"/>
    </source>
</evidence>
<organism evidence="1 2">
    <name type="scientific">Levilactobacillus lanxiensis</name>
    <dbReference type="NCBI Taxonomy" id="2799568"/>
    <lineage>
        <taxon>Bacteria</taxon>
        <taxon>Bacillati</taxon>
        <taxon>Bacillota</taxon>
        <taxon>Bacilli</taxon>
        <taxon>Lactobacillales</taxon>
        <taxon>Lactobacillaceae</taxon>
        <taxon>Levilactobacillus</taxon>
    </lineage>
</organism>
<protein>
    <submittedName>
        <fullName evidence="1">Uncharacterized protein</fullName>
    </submittedName>
</protein>
<name>A0ABW4D403_9LACO</name>
<keyword evidence="2" id="KW-1185">Reference proteome</keyword>
<proteinExistence type="predicted"/>